<feature type="non-terminal residue" evidence="1">
    <location>
        <position position="86"/>
    </location>
</feature>
<proteinExistence type="predicted"/>
<name>X0WBY9_9ZZZZ</name>
<comment type="caution">
    <text evidence="1">The sequence shown here is derived from an EMBL/GenBank/DDBJ whole genome shotgun (WGS) entry which is preliminary data.</text>
</comment>
<sequence length="86" mass="10229">MPNYWSKKKQIPRYEINGIASENPPRQKKGRGNKTNYYNNVFASLLQLLNKICKYETNMRKISIVHKIRNGKTFYKIMGEGYVYSY</sequence>
<gene>
    <name evidence="1" type="ORF">S01H1_48594</name>
</gene>
<protein>
    <submittedName>
        <fullName evidence="1">Uncharacterized protein</fullName>
    </submittedName>
</protein>
<organism evidence="1">
    <name type="scientific">marine sediment metagenome</name>
    <dbReference type="NCBI Taxonomy" id="412755"/>
    <lineage>
        <taxon>unclassified sequences</taxon>
        <taxon>metagenomes</taxon>
        <taxon>ecological metagenomes</taxon>
    </lineage>
</organism>
<evidence type="ECO:0000313" key="1">
    <source>
        <dbReference type="EMBL" id="GAG28170.1"/>
    </source>
</evidence>
<dbReference type="AlphaFoldDB" id="X0WBY9"/>
<dbReference type="EMBL" id="BARS01031210">
    <property type="protein sequence ID" value="GAG28170.1"/>
    <property type="molecule type" value="Genomic_DNA"/>
</dbReference>
<accession>X0WBY9</accession>
<reference evidence="1" key="1">
    <citation type="journal article" date="2014" name="Front. Microbiol.">
        <title>High frequency of phylogenetically diverse reductive dehalogenase-homologous genes in deep subseafloor sedimentary metagenomes.</title>
        <authorList>
            <person name="Kawai M."/>
            <person name="Futagami T."/>
            <person name="Toyoda A."/>
            <person name="Takaki Y."/>
            <person name="Nishi S."/>
            <person name="Hori S."/>
            <person name="Arai W."/>
            <person name="Tsubouchi T."/>
            <person name="Morono Y."/>
            <person name="Uchiyama I."/>
            <person name="Ito T."/>
            <person name="Fujiyama A."/>
            <person name="Inagaki F."/>
            <person name="Takami H."/>
        </authorList>
    </citation>
    <scope>NUCLEOTIDE SEQUENCE</scope>
    <source>
        <strain evidence="1">Expedition CK06-06</strain>
    </source>
</reference>